<evidence type="ECO:0000313" key="4">
    <source>
        <dbReference type="EMBL" id="MBF4986335.1"/>
    </source>
</evidence>
<dbReference type="Gene3D" id="3.90.950.10">
    <property type="match status" value="1"/>
</dbReference>
<dbReference type="InterPro" id="IPR002637">
    <property type="entry name" value="RdgB/HAM1"/>
</dbReference>
<dbReference type="Pfam" id="PF01725">
    <property type="entry name" value="Ham1p_like"/>
    <property type="match status" value="1"/>
</dbReference>
<evidence type="ECO:0000256" key="3">
    <source>
        <dbReference type="ARBA" id="ARBA00023080"/>
    </source>
</evidence>
<protein>
    <submittedName>
        <fullName evidence="4">Non-canonical purine NTP pyrophosphatase</fullName>
    </submittedName>
</protein>
<keyword evidence="2" id="KW-0378">Hydrolase</keyword>
<dbReference type="Proteomes" id="UP001194729">
    <property type="component" value="Unassembled WGS sequence"/>
</dbReference>
<dbReference type="PANTHER" id="PTHR11067:SF9">
    <property type="entry name" value="INOSINE TRIPHOSPHATE PYROPHOSPHATASE"/>
    <property type="match status" value="1"/>
</dbReference>
<keyword evidence="5" id="KW-1185">Reference proteome</keyword>
<evidence type="ECO:0000256" key="1">
    <source>
        <dbReference type="ARBA" id="ARBA00008023"/>
    </source>
</evidence>
<comment type="caution">
    <text evidence="4">The sequence shown here is derived from an EMBL/GenBank/DDBJ whole genome shotgun (WGS) entry which is preliminary data.</text>
</comment>
<evidence type="ECO:0000313" key="5">
    <source>
        <dbReference type="Proteomes" id="UP001194729"/>
    </source>
</evidence>
<proteinExistence type="inferred from homology"/>
<organism evidence="4 5">
    <name type="scientific">Nonlabens mediterrranea</name>
    <dbReference type="NCBI Taxonomy" id="1419947"/>
    <lineage>
        <taxon>Bacteria</taxon>
        <taxon>Pseudomonadati</taxon>
        <taxon>Bacteroidota</taxon>
        <taxon>Flavobacteriia</taxon>
        <taxon>Flavobacteriales</taxon>
        <taxon>Flavobacteriaceae</taxon>
        <taxon>Nonlabens</taxon>
    </lineage>
</organism>
<sequence length="85" mass="9588">LALRSLFPSRFVTVFALDMDRCQTLFEGVCEGAVTEEYHGDQGFGYDPIFMPNGYDKTFAQMSLMEKGEISHRGIALKKLIAYLT</sequence>
<dbReference type="EMBL" id="JADKYU010001104">
    <property type="protein sequence ID" value="MBF4986335.1"/>
    <property type="molecule type" value="Genomic_DNA"/>
</dbReference>
<dbReference type="SUPFAM" id="SSF52972">
    <property type="entry name" value="ITPase-like"/>
    <property type="match status" value="1"/>
</dbReference>
<dbReference type="InterPro" id="IPR029001">
    <property type="entry name" value="ITPase-like_fam"/>
</dbReference>
<feature type="non-terminal residue" evidence="4">
    <location>
        <position position="1"/>
    </location>
</feature>
<evidence type="ECO:0000256" key="2">
    <source>
        <dbReference type="ARBA" id="ARBA00022801"/>
    </source>
</evidence>
<gene>
    <name evidence="4" type="ORF">FNJ87_19160</name>
</gene>
<accession>A0ABS0AAG4</accession>
<name>A0ABS0AAG4_9FLAO</name>
<reference evidence="4 5" key="1">
    <citation type="submission" date="2020-11" db="EMBL/GenBank/DDBJ databases">
        <title>P. mediterranea TC4 genome.</title>
        <authorList>
            <person name="Molmeret M."/>
        </authorList>
    </citation>
    <scope>NUCLEOTIDE SEQUENCE [LARGE SCALE GENOMIC DNA]</scope>
    <source>
        <strain evidence="4 5">TC4</strain>
    </source>
</reference>
<keyword evidence="3" id="KW-0546">Nucleotide metabolism</keyword>
<dbReference type="PANTHER" id="PTHR11067">
    <property type="entry name" value="INOSINE TRIPHOSPHATE PYROPHOSPHATASE/HAM1 PROTEIN"/>
    <property type="match status" value="1"/>
</dbReference>
<comment type="similarity">
    <text evidence="1">Belongs to the HAM1 NTPase family.</text>
</comment>